<dbReference type="Proteomes" id="UP001595729">
    <property type="component" value="Unassembled WGS sequence"/>
</dbReference>
<evidence type="ECO:0000256" key="1">
    <source>
        <dbReference type="SAM" id="SignalP"/>
    </source>
</evidence>
<keyword evidence="1" id="KW-0732">Signal</keyword>
<protein>
    <submittedName>
        <fullName evidence="2">Uncharacterized protein</fullName>
    </submittedName>
</protein>
<evidence type="ECO:0000313" key="2">
    <source>
        <dbReference type="EMBL" id="MFC3682392.1"/>
    </source>
</evidence>
<feature type="chain" id="PRO_5045730703" evidence="1">
    <location>
        <begin position="19"/>
        <end position="198"/>
    </location>
</feature>
<gene>
    <name evidence="2" type="ORF">ACFOPI_02230</name>
</gene>
<sequence>MKRLFLACALSLHFLVQATTLPSIELSQLFRDADIVALVEVASGETIGTGEKSCGAKYAALVVDGFKGVSAGETIEFGNYYGYEIGSRYVLFLVGPGRKHEPVMSTNSMHRDAQAEHEKRCASRLRRNTVMHSGNGALRVHWVTDFQYKDGVAVPTRYVVLPSTIPTIPAKITETNEFSSEVWVRLPELADVLRGMGK</sequence>
<keyword evidence="3" id="KW-1185">Reference proteome</keyword>
<accession>A0ABV7W0D7</accession>
<proteinExistence type="predicted"/>
<name>A0ABV7W0D7_9BURK</name>
<dbReference type="EMBL" id="JBHRXX010000001">
    <property type="protein sequence ID" value="MFC3682392.1"/>
    <property type="molecule type" value="Genomic_DNA"/>
</dbReference>
<reference evidence="3" key="1">
    <citation type="journal article" date="2019" name="Int. J. Syst. Evol. Microbiol.">
        <title>The Global Catalogue of Microorganisms (GCM) 10K type strain sequencing project: providing services to taxonomists for standard genome sequencing and annotation.</title>
        <authorList>
            <consortium name="The Broad Institute Genomics Platform"/>
            <consortium name="The Broad Institute Genome Sequencing Center for Infectious Disease"/>
            <person name="Wu L."/>
            <person name="Ma J."/>
        </authorList>
    </citation>
    <scope>NUCLEOTIDE SEQUENCE [LARGE SCALE GENOMIC DNA]</scope>
    <source>
        <strain evidence="3">KCTC 42501</strain>
    </source>
</reference>
<feature type="signal peptide" evidence="1">
    <location>
        <begin position="1"/>
        <end position="18"/>
    </location>
</feature>
<evidence type="ECO:0000313" key="3">
    <source>
        <dbReference type="Proteomes" id="UP001595729"/>
    </source>
</evidence>
<comment type="caution">
    <text evidence="2">The sequence shown here is derived from an EMBL/GenBank/DDBJ whole genome shotgun (WGS) entry which is preliminary data.</text>
</comment>
<organism evidence="2 3">
    <name type="scientific">Hydrogenophaga luteola</name>
    <dbReference type="NCBI Taxonomy" id="1591122"/>
    <lineage>
        <taxon>Bacteria</taxon>
        <taxon>Pseudomonadati</taxon>
        <taxon>Pseudomonadota</taxon>
        <taxon>Betaproteobacteria</taxon>
        <taxon>Burkholderiales</taxon>
        <taxon>Comamonadaceae</taxon>
        <taxon>Hydrogenophaga</taxon>
    </lineage>
</organism>
<dbReference type="RefSeq" id="WP_382170308.1">
    <property type="nucleotide sequence ID" value="NZ_JBHRXX010000001.1"/>
</dbReference>